<proteinExistence type="predicted"/>
<feature type="domain" description="DUF5753" evidence="1">
    <location>
        <begin position="2"/>
        <end position="128"/>
    </location>
</feature>
<comment type="caution">
    <text evidence="2">The sequence shown here is derived from an EMBL/GenBank/DDBJ whole genome shotgun (WGS) entry which is preliminary data.</text>
</comment>
<evidence type="ECO:0000313" key="2">
    <source>
        <dbReference type="EMBL" id="TMR40735.1"/>
    </source>
</evidence>
<protein>
    <recommendedName>
        <fullName evidence="1">DUF5753 domain-containing protein</fullName>
    </recommendedName>
</protein>
<dbReference type="AlphaFoldDB" id="A0A5S4H680"/>
<evidence type="ECO:0000259" key="1">
    <source>
        <dbReference type="Pfam" id="PF19054"/>
    </source>
</evidence>
<dbReference type="EMBL" id="VCKZ01000044">
    <property type="protein sequence ID" value="TMR40735.1"/>
    <property type="molecule type" value="Genomic_DNA"/>
</dbReference>
<reference evidence="2 3" key="1">
    <citation type="submission" date="2019-05" db="EMBL/GenBank/DDBJ databases">
        <title>Draft genome sequence of Actinomadura geliboluensis A8036.</title>
        <authorList>
            <person name="Saricaoglu S."/>
            <person name="Isik K."/>
        </authorList>
    </citation>
    <scope>NUCLEOTIDE SEQUENCE [LARGE SCALE GENOMIC DNA]</scope>
    <source>
        <strain evidence="2 3">A8036</strain>
    </source>
</reference>
<dbReference type="Proteomes" id="UP000305238">
    <property type="component" value="Unassembled WGS sequence"/>
</dbReference>
<dbReference type="InterPro" id="IPR043917">
    <property type="entry name" value="DUF5753"/>
</dbReference>
<dbReference type="OrthoDB" id="4251984at2"/>
<gene>
    <name evidence="2" type="ORF">ETD96_09185</name>
</gene>
<name>A0A5S4H680_9ACTN</name>
<sequence length="134" mass="14896">MAERAERKAAILDREDFPDLWVIMDESVLARFVGGKSVMAVQLQHLLKMADESHVSLRIVPFSSGANVGLDGSLQVMRLETRDVAYVGAQGGGRLIESPSDVRQIGDKFERIGVKALSEDGSREIIKRYLEMYT</sequence>
<evidence type="ECO:0000313" key="3">
    <source>
        <dbReference type="Proteomes" id="UP000305238"/>
    </source>
</evidence>
<keyword evidence="3" id="KW-1185">Reference proteome</keyword>
<dbReference type="Pfam" id="PF19054">
    <property type="entry name" value="DUF5753"/>
    <property type="match status" value="1"/>
</dbReference>
<organism evidence="2 3">
    <name type="scientific">Actinomadura geliboluensis</name>
    <dbReference type="NCBI Taxonomy" id="882440"/>
    <lineage>
        <taxon>Bacteria</taxon>
        <taxon>Bacillati</taxon>
        <taxon>Actinomycetota</taxon>
        <taxon>Actinomycetes</taxon>
        <taxon>Streptosporangiales</taxon>
        <taxon>Thermomonosporaceae</taxon>
        <taxon>Actinomadura</taxon>
    </lineage>
</organism>
<accession>A0A5S4H680</accession>